<dbReference type="PIRSF" id="PIRSF001217">
    <property type="entry name" value="Protease_4_SppA"/>
    <property type="match status" value="1"/>
</dbReference>
<dbReference type="Gene3D" id="3.90.226.10">
    <property type="entry name" value="2-enoyl-CoA Hydratase, Chain A, domain 1"/>
    <property type="match status" value="3"/>
</dbReference>
<dbReference type="PANTHER" id="PTHR33209:SF1">
    <property type="entry name" value="PEPTIDASE S49 DOMAIN-CONTAINING PROTEIN"/>
    <property type="match status" value="1"/>
</dbReference>
<dbReference type="GO" id="GO:0008236">
    <property type="term" value="F:serine-type peptidase activity"/>
    <property type="evidence" value="ECO:0007669"/>
    <property type="project" value="UniProtKB-KW"/>
</dbReference>
<comment type="caution">
    <text evidence="9">The sequence shown here is derived from an EMBL/GenBank/DDBJ whole genome shotgun (WGS) entry which is preliminary data.</text>
</comment>
<evidence type="ECO:0000313" key="10">
    <source>
        <dbReference type="Proteomes" id="UP000624703"/>
    </source>
</evidence>
<dbReference type="InterPro" id="IPR047217">
    <property type="entry name" value="S49_SppA_67K_type_N"/>
</dbReference>
<feature type="chain" id="PRO_5035196403" evidence="7">
    <location>
        <begin position="23"/>
        <end position="595"/>
    </location>
</feature>
<dbReference type="InterPro" id="IPR002142">
    <property type="entry name" value="Peptidase_S49"/>
</dbReference>
<dbReference type="Gene3D" id="6.20.330.10">
    <property type="match status" value="1"/>
</dbReference>
<accession>A0A8J7MDH1</accession>
<dbReference type="PANTHER" id="PTHR33209">
    <property type="entry name" value="PROTEASE 4"/>
    <property type="match status" value="1"/>
</dbReference>
<evidence type="ECO:0000256" key="7">
    <source>
        <dbReference type="SAM" id="SignalP"/>
    </source>
</evidence>
<dbReference type="SUPFAM" id="SSF52096">
    <property type="entry name" value="ClpP/crotonase"/>
    <property type="match status" value="2"/>
</dbReference>
<keyword evidence="6" id="KW-0472">Membrane</keyword>
<evidence type="ECO:0000256" key="4">
    <source>
        <dbReference type="ARBA" id="ARBA00022801"/>
    </source>
</evidence>
<dbReference type="NCBIfam" id="TIGR00706">
    <property type="entry name" value="SppA_dom"/>
    <property type="match status" value="1"/>
</dbReference>
<sequence>MKSIKLLSILLLCLSLSSGLFAAKSKKSDTNIVAVYDIEGLISESGLNQGGLFGPPERPLTHYDIAQSLTKAADDEKVVAVVIDFGGAGLKLAQIQEIARCLQNLRAAEKDVWVYTEQLSNGMALLGAPANHFTLMPEANVTFTGLHSESLYFKGMLDKMGMQVDVIHIGDFKSAGESLYRTEPSEYSLQQNTAMLDSLYQQLIQQVAGHRQLTTEQVENFINHNNPSAQLAKELGLVDQLMYRTSFNKAVKETYGEDADYNQTYQLPDIYGPEIKSFMDVVKLMFQSDKNKKSKDGYIGVVALEGAISDKSIAPVRREIIKLSQDENCKALVLRVDSPGGSALSSDVLWEATTAFKATERPFVVSMGSVAASGGYYVSAAADRIFAEPGTITGSIGVVGMKLVLQGSMDKLGITSHSQQRGKNAGIMTSSKPFSPAEAELIRQSMQQVYSTFKKRITDGRGDRLQGELEKLAGGRVYTGQQALDIGLVDQLGGLNQAIAYAAEQAGISADSSILTPAPKSPLEGMFSSQRPDKGDELIGMSLARQNFTEFAQAHPALRILSAPHLQQVDQAIKQLESINSHHIQLLSPTLHIQP</sequence>
<dbReference type="InterPro" id="IPR047272">
    <property type="entry name" value="S49_SppA_C"/>
</dbReference>
<proteinExistence type="inferred from homology"/>
<feature type="domain" description="Peptidase S49" evidence="8">
    <location>
        <begin position="105"/>
        <end position="251"/>
    </location>
</feature>
<dbReference type="CDD" id="cd07023">
    <property type="entry name" value="S49_Sppa_N_C"/>
    <property type="match status" value="1"/>
</dbReference>
<dbReference type="GO" id="GO:0006508">
    <property type="term" value="P:proteolysis"/>
    <property type="evidence" value="ECO:0007669"/>
    <property type="project" value="UniProtKB-KW"/>
</dbReference>
<evidence type="ECO:0000259" key="8">
    <source>
        <dbReference type="Pfam" id="PF01343"/>
    </source>
</evidence>
<dbReference type="AlphaFoldDB" id="A0A8J7MDH1"/>
<gene>
    <name evidence="9" type="primary">sppA</name>
    <name evidence="9" type="ORF">JIN82_04925</name>
</gene>
<dbReference type="RefSeq" id="WP_200310532.1">
    <property type="nucleotide sequence ID" value="NZ_JAENIM010000022.1"/>
</dbReference>
<keyword evidence="7" id="KW-0732">Signal</keyword>
<reference evidence="9" key="1">
    <citation type="submission" date="2021-01" db="EMBL/GenBank/DDBJ databases">
        <title>Modified the classification status of verrucomicrobia.</title>
        <authorList>
            <person name="Feng X."/>
        </authorList>
    </citation>
    <scope>NUCLEOTIDE SEQUENCE</scope>
    <source>
        <strain evidence="9">_KCTC 22039</strain>
    </source>
</reference>
<feature type="signal peptide" evidence="7">
    <location>
        <begin position="1"/>
        <end position="22"/>
    </location>
</feature>
<evidence type="ECO:0000256" key="2">
    <source>
        <dbReference type="ARBA" id="ARBA00008683"/>
    </source>
</evidence>
<keyword evidence="5" id="KW-0720">Serine protease</keyword>
<dbReference type="InterPro" id="IPR004634">
    <property type="entry name" value="Pept_S49_pIV"/>
</dbReference>
<organism evidence="9 10">
    <name type="scientific">Persicirhabdus sediminis</name>
    <dbReference type="NCBI Taxonomy" id="454144"/>
    <lineage>
        <taxon>Bacteria</taxon>
        <taxon>Pseudomonadati</taxon>
        <taxon>Verrucomicrobiota</taxon>
        <taxon>Verrucomicrobiia</taxon>
        <taxon>Verrucomicrobiales</taxon>
        <taxon>Verrucomicrobiaceae</taxon>
        <taxon>Persicirhabdus</taxon>
    </lineage>
</organism>
<feature type="domain" description="Peptidase S49" evidence="8">
    <location>
        <begin position="356"/>
        <end position="508"/>
    </location>
</feature>
<dbReference type="Proteomes" id="UP000624703">
    <property type="component" value="Unassembled WGS sequence"/>
</dbReference>
<comment type="similarity">
    <text evidence="2">Belongs to the peptidase S49 family.</text>
</comment>
<evidence type="ECO:0000256" key="5">
    <source>
        <dbReference type="ARBA" id="ARBA00022825"/>
    </source>
</evidence>
<keyword evidence="3" id="KW-0645">Protease</keyword>
<keyword evidence="10" id="KW-1185">Reference proteome</keyword>
<protein>
    <submittedName>
        <fullName evidence="9">Signal peptide peptidase SppA</fullName>
    </submittedName>
</protein>
<evidence type="ECO:0000313" key="9">
    <source>
        <dbReference type="EMBL" id="MBK1790498.1"/>
    </source>
</evidence>
<name>A0A8J7MDH1_9BACT</name>
<evidence type="ECO:0000256" key="3">
    <source>
        <dbReference type="ARBA" id="ARBA00022670"/>
    </source>
</evidence>
<dbReference type="InterPro" id="IPR004635">
    <property type="entry name" value="Pept_S49_SppA"/>
</dbReference>
<evidence type="ECO:0000256" key="1">
    <source>
        <dbReference type="ARBA" id="ARBA00004370"/>
    </source>
</evidence>
<evidence type="ECO:0000256" key="6">
    <source>
        <dbReference type="ARBA" id="ARBA00023136"/>
    </source>
</evidence>
<dbReference type="CDD" id="cd07018">
    <property type="entry name" value="S49_SppA_67K_type"/>
    <property type="match status" value="1"/>
</dbReference>
<comment type="subcellular location">
    <subcellularLocation>
        <location evidence="1">Membrane</location>
    </subcellularLocation>
</comment>
<dbReference type="EMBL" id="JAENIM010000022">
    <property type="protein sequence ID" value="MBK1790498.1"/>
    <property type="molecule type" value="Genomic_DNA"/>
</dbReference>
<dbReference type="InterPro" id="IPR029045">
    <property type="entry name" value="ClpP/crotonase-like_dom_sf"/>
</dbReference>
<keyword evidence="4" id="KW-0378">Hydrolase</keyword>
<dbReference type="Pfam" id="PF01343">
    <property type="entry name" value="Peptidase_S49"/>
    <property type="match status" value="2"/>
</dbReference>